<dbReference type="Proteomes" id="UP000188268">
    <property type="component" value="Unassembled WGS sequence"/>
</dbReference>
<evidence type="ECO:0000256" key="1">
    <source>
        <dbReference type="ARBA" id="ARBA00022723"/>
    </source>
</evidence>
<keyword evidence="6" id="KW-1185">Reference proteome</keyword>
<dbReference type="SMART" id="SM00054">
    <property type="entry name" value="EFh"/>
    <property type="match status" value="2"/>
</dbReference>
<keyword evidence="3" id="KW-0106">Calcium</keyword>
<evidence type="ECO:0000313" key="5">
    <source>
        <dbReference type="EMBL" id="OMO73681.1"/>
    </source>
</evidence>
<sequence length="146" mass="16780">MNYEALPLQDPHQCHQASYFMDKYSGIHHLHYRNADKGCRRMTDEIVLKEIFRRFDMDNDGCLSKEELKKAFSCLGFIGIHEDLEALAQYVAGLGRPRVGGETSKPKHVAGGVPFTKEQLRDIFKRFDCDKDGRLSKEELKKAFKA</sequence>
<feature type="domain" description="EF-hand" evidence="4">
    <location>
        <begin position="43"/>
        <end position="78"/>
    </location>
</feature>
<reference evidence="5 6" key="1">
    <citation type="submission" date="2013-09" db="EMBL/GenBank/DDBJ databases">
        <title>Corchorus capsularis genome sequencing.</title>
        <authorList>
            <person name="Alam M."/>
            <person name="Haque M.S."/>
            <person name="Islam M.S."/>
            <person name="Emdad E.M."/>
            <person name="Islam M.M."/>
            <person name="Ahmed B."/>
            <person name="Halim A."/>
            <person name="Hossen Q.M.M."/>
            <person name="Hossain M.Z."/>
            <person name="Ahmed R."/>
            <person name="Khan M.M."/>
            <person name="Islam R."/>
            <person name="Rashid M.M."/>
            <person name="Khan S.A."/>
            <person name="Rahman M.S."/>
            <person name="Alam M."/>
        </authorList>
    </citation>
    <scope>NUCLEOTIDE SEQUENCE [LARGE SCALE GENOMIC DNA]</scope>
    <source>
        <strain evidence="6">cv. CVL-1</strain>
        <tissue evidence="5">Whole seedling</tissue>
    </source>
</reference>
<keyword evidence="2" id="KW-0677">Repeat</keyword>
<dbReference type="PROSITE" id="PS50222">
    <property type="entry name" value="EF_HAND_2"/>
    <property type="match status" value="2"/>
</dbReference>
<dbReference type="InterPro" id="IPR002048">
    <property type="entry name" value="EF_hand_dom"/>
</dbReference>
<dbReference type="SUPFAM" id="SSF47473">
    <property type="entry name" value="EF-hand"/>
    <property type="match status" value="1"/>
</dbReference>
<dbReference type="GO" id="GO:0005509">
    <property type="term" value="F:calcium ion binding"/>
    <property type="evidence" value="ECO:0007669"/>
    <property type="project" value="InterPro"/>
</dbReference>
<keyword evidence="1" id="KW-0479">Metal-binding</keyword>
<dbReference type="OrthoDB" id="26525at2759"/>
<protein>
    <submittedName>
        <fullName evidence="5">Calcium-binding EF-hand</fullName>
    </submittedName>
</protein>
<dbReference type="AlphaFoldDB" id="A0A1R3HU33"/>
<organism evidence="5 6">
    <name type="scientific">Corchorus capsularis</name>
    <name type="common">Jute</name>
    <dbReference type="NCBI Taxonomy" id="210143"/>
    <lineage>
        <taxon>Eukaryota</taxon>
        <taxon>Viridiplantae</taxon>
        <taxon>Streptophyta</taxon>
        <taxon>Embryophyta</taxon>
        <taxon>Tracheophyta</taxon>
        <taxon>Spermatophyta</taxon>
        <taxon>Magnoliopsida</taxon>
        <taxon>eudicotyledons</taxon>
        <taxon>Gunneridae</taxon>
        <taxon>Pentapetalae</taxon>
        <taxon>rosids</taxon>
        <taxon>malvids</taxon>
        <taxon>Malvales</taxon>
        <taxon>Malvaceae</taxon>
        <taxon>Grewioideae</taxon>
        <taxon>Apeibeae</taxon>
        <taxon>Corchorus</taxon>
    </lineage>
</organism>
<proteinExistence type="predicted"/>
<dbReference type="InterPro" id="IPR039647">
    <property type="entry name" value="EF_hand_pair_protein_CML-like"/>
</dbReference>
<dbReference type="InterPro" id="IPR018247">
    <property type="entry name" value="EF_Hand_1_Ca_BS"/>
</dbReference>
<dbReference type="PANTHER" id="PTHR10891">
    <property type="entry name" value="EF-HAND CALCIUM-BINDING DOMAIN CONTAINING PROTEIN"/>
    <property type="match status" value="1"/>
</dbReference>
<dbReference type="Gramene" id="OMO73681">
    <property type="protein sequence ID" value="OMO73681"/>
    <property type="gene ID" value="CCACVL1_17183"/>
</dbReference>
<dbReference type="EMBL" id="AWWV01011171">
    <property type="protein sequence ID" value="OMO73681.1"/>
    <property type="molecule type" value="Genomic_DNA"/>
</dbReference>
<feature type="domain" description="EF-hand" evidence="4">
    <location>
        <begin position="115"/>
        <end position="146"/>
    </location>
</feature>
<dbReference type="Pfam" id="PF13499">
    <property type="entry name" value="EF-hand_7"/>
    <property type="match status" value="1"/>
</dbReference>
<evidence type="ECO:0000259" key="4">
    <source>
        <dbReference type="PROSITE" id="PS50222"/>
    </source>
</evidence>
<evidence type="ECO:0000256" key="3">
    <source>
        <dbReference type="ARBA" id="ARBA00022837"/>
    </source>
</evidence>
<dbReference type="CDD" id="cd00051">
    <property type="entry name" value="EFh"/>
    <property type="match status" value="1"/>
</dbReference>
<comment type="caution">
    <text evidence="5">The sequence shown here is derived from an EMBL/GenBank/DDBJ whole genome shotgun (WGS) entry which is preliminary data.</text>
</comment>
<dbReference type="Gene3D" id="1.10.238.10">
    <property type="entry name" value="EF-hand"/>
    <property type="match status" value="2"/>
</dbReference>
<accession>A0A1R3HU33</accession>
<name>A0A1R3HU33_COCAP</name>
<dbReference type="PROSITE" id="PS00018">
    <property type="entry name" value="EF_HAND_1"/>
    <property type="match status" value="2"/>
</dbReference>
<dbReference type="InterPro" id="IPR011992">
    <property type="entry name" value="EF-hand-dom_pair"/>
</dbReference>
<evidence type="ECO:0000313" key="6">
    <source>
        <dbReference type="Proteomes" id="UP000188268"/>
    </source>
</evidence>
<gene>
    <name evidence="5" type="ORF">CCACVL1_17183</name>
</gene>
<evidence type="ECO:0000256" key="2">
    <source>
        <dbReference type="ARBA" id="ARBA00022737"/>
    </source>
</evidence>